<comment type="caution">
    <text evidence="2">The sequence shown here is derived from an EMBL/GenBank/DDBJ whole genome shotgun (WGS) entry which is preliminary data.</text>
</comment>
<reference evidence="2 3" key="1">
    <citation type="journal article" date="2024" name="G3 (Bethesda)">
        <title>Genome assembly of Hibiscus sabdariffa L. provides insights into metabolisms of medicinal natural products.</title>
        <authorList>
            <person name="Kim T."/>
        </authorList>
    </citation>
    <scope>NUCLEOTIDE SEQUENCE [LARGE SCALE GENOMIC DNA]</scope>
    <source>
        <strain evidence="2">TK-2024</strain>
        <tissue evidence="2">Old leaves</tissue>
    </source>
</reference>
<protein>
    <submittedName>
        <fullName evidence="2">Uncharacterized protein</fullName>
    </submittedName>
</protein>
<accession>A0ABR2TIM6</accession>
<gene>
    <name evidence="2" type="ORF">V6N11_022247</name>
</gene>
<dbReference type="Proteomes" id="UP001396334">
    <property type="component" value="Unassembled WGS sequence"/>
</dbReference>
<sequence length="127" mass="14118">MKRKESKKSIQRIFLNGERLLDSILCSRRSILIIVQKRNVEAQVKVRELEAVPGVHGSTYEPVANNGSASMSVARECELEPNTSGHECEPESNASRHECELESGSAANIPEPIPETNISVVFYQRPN</sequence>
<evidence type="ECO:0000313" key="3">
    <source>
        <dbReference type="Proteomes" id="UP001396334"/>
    </source>
</evidence>
<name>A0ABR2TIM6_9ROSI</name>
<keyword evidence="3" id="KW-1185">Reference proteome</keyword>
<proteinExistence type="predicted"/>
<dbReference type="EMBL" id="JBBPBN010000005">
    <property type="protein sequence ID" value="KAK9037335.1"/>
    <property type="molecule type" value="Genomic_DNA"/>
</dbReference>
<organism evidence="2 3">
    <name type="scientific">Hibiscus sabdariffa</name>
    <name type="common">roselle</name>
    <dbReference type="NCBI Taxonomy" id="183260"/>
    <lineage>
        <taxon>Eukaryota</taxon>
        <taxon>Viridiplantae</taxon>
        <taxon>Streptophyta</taxon>
        <taxon>Embryophyta</taxon>
        <taxon>Tracheophyta</taxon>
        <taxon>Spermatophyta</taxon>
        <taxon>Magnoliopsida</taxon>
        <taxon>eudicotyledons</taxon>
        <taxon>Gunneridae</taxon>
        <taxon>Pentapetalae</taxon>
        <taxon>rosids</taxon>
        <taxon>malvids</taxon>
        <taxon>Malvales</taxon>
        <taxon>Malvaceae</taxon>
        <taxon>Malvoideae</taxon>
        <taxon>Hibiscus</taxon>
    </lineage>
</organism>
<feature type="region of interest" description="Disordered" evidence="1">
    <location>
        <begin position="78"/>
        <end position="112"/>
    </location>
</feature>
<feature type="compositionally biased region" description="Basic and acidic residues" evidence="1">
    <location>
        <begin position="86"/>
        <end position="100"/>
    </location>
</feature>
<evidence type="ECO:0000256" key="1">
    <source>
        <dbReference type="SAM" id="MobiDB-lite"/>
    </source>
</evidence>
<evidence type="ECO:0000313" key="2">
    <source>
        <dbReference type="EMBL" id="KAK9037335.1"/>
    </source>
</evidence>